<proteinExistence type="predicted"/>
<dbReference type="AlphaFoldDB" id="A0A1E2RYX7"/>
<dbReference type="STRING" id="1177755.A7A08_02062"/>
<dbReference type="EMBL" id="MASI01000004">
    <property type="protein sequence ID" value="ODA67315.1"/>
    <property type="molecule type" value="Genomic_DNA"/>
</dbReference>
<dbReference type="RefSeq" id="WP_069095285.1">
    <property type="nucleotide sequence ID" value="NZ_MASI01000004.1"/>
</dbReference>
<dbReference type="Proteomes" id="UP000095087">
    <property type="component" value="Unassembled WGS sequence"/>
</dbReference>
<organism evidence="2 3">
    <name type="scientific">Methyloligella halotolerans</name>
    <dbReference type="NCBI Taxonomy" id="1177755"/>
    <lineage>
        <taxon>Bacteria</taxon>
        <taxon>Pseudomonadati</taxon>
        <taxon>Pseudomonadota</taxon>
        <taxon>Alphaproteobacteria</taxon>
        <taxon>Hyphomicrobiales</taxon>
        <taxon>Hyphomicrobiaceae</taxon>
        <taxon>Methyloligella</taxon>
    </lineage>
</organism>
<gene>
    <name evidence="2" type="ORF">A7A08_02062</name>
</gene>
<comment type="caution">
    <text evidence="2">The sequence shown here is derived from an EMBL/GenBank/DDBJ whole genome shotgun (WGS) entry which is preliminary data.</text>
</comment>
<feature type="signal peptide" evidence="1">
    <location>
        <begin position="1"/>
        <end position="23"/>
    </location>
</feature>
<feature type="chain" id="PRO_5009116652" description="Invasion associated locus B (IalB) protein" evidence="1">
    <location>
        <begin position="24"/>
        <end position="160"/>
    </location>
</feature>
<reference evidence="2 3" key="1">
    <citation type="submission" date="2016-07" db="EMBL/GenBank/DDBJ databases">
        <title>Draft genome sequence of Methyloligella halotolerans C2T (VKM B-2706T=CCUG 61687T=DSM 25045T), a halotolerant polyhydroxybutyrate accumulating methylotroph.</title>
        <authorList>
            <person name="Vasilenko O.V."/>
            <person name="Doronina N.V."/>
            <person name="Poroshina M.N."/>
            <person name="Tarlachkov S.V."/>
            <person name="Trotsenko Y.A."/>
        </authorList>
    </citation>
    <scope>NUCLEOTIDE SEQUENCE [LARGE SCALE GENOMIC DNA]</scope>
    <source>
        <strain evidence="2 3">VKM B-2706</strain>
    </source>
</reference>
<protein>
    <recommendedName>
        <fullName evidence="4">Invasion associated locus B (IalB) protein</fullName>
    </recommendedName>
</protein>
<sequence length="160" mass="17036">MTHLLKRFLIVLAITAVPLAASARTQENAVWSSQSTGDMSALQYGAFDADLPLLLLSCFNELEVAVLDIYDDVGDAKTGDPITIELAAGSIAAPLKGEAAKEEESDQVYAEVSGFPIKPVMNVLRTEGPLTIKIGDTTRTFDGAGREDAVKSFTADCKLD</sequence>
<accession>A0A1E2RYX7</accession>
<name>A0A1E2RYX7_9HYPH</name>
<keyword evidence="1" id="KW-0732">Signal</keyword>
<evidence type="ECO:0000313" key="2">
    <source>
        <dbReference type="EMBL" id="ODA67315.1"/>
    </source>
</evidence>
<evidence type="ECO:0000313" key="3">
    <source>
        <dbReference type="Proteomes" id="UP000095087"/>
    </source>
</evidence>
<keyword evidence="3" id="KW-1185">Reference proteome</keyword>
<evidence type="ECO:0000256" key="1">
    <source>
        <dbReference type="SAM" id="SignalP"/>
    </source>
</evidence>
<dbReference type="OrthoDB" id="8447672at2"/>
<evidence type="ECO:0008006" key="4">
    <source>
        <dbReference type="Google" id="ProtNLM"/>
    </source>
</evidence>
<dbReference type="PATRIC" id="fig|1177755.3.peg.2070"/>